<dbReference type="EMBL" id="JAEUBE010000295">
    <property type="protein sequence ID" value="KAH3665400.1"/>
    <property type="molecule type" value="Genomic_DNA"/>
</dbReference>
<dbReference type="AlphaFoldDB" id="A0A9P8P537"/>
<comment type="caution">
    <text evidence="1">The sequence shown here is derived from an EMBL/GenBank/DDBJ whole genome shotgun (WGS) entry which is preliminary data.</text>
</comment>
<accession>A0A9P8P537</accession>
<dbReference type="RefSeq" id="XP_046060604.1">
    <property type="nucleotide sequence ID" value="XM_046204573.1"/>
</dbReference>
<gene>
    <name evidence="1" type="ORF">OGAPHI_003584</name>
</gene>
<dbReference type="Proteomes" id="UP000769157">
    <property type="component" value="Unassembled WGS sequence"/>
</dbReference>
<keyword evidence="2" id="KW-1185">Reference proteome</keyword>
<sequence>MFFGLNSRTSKNSKSLCDPTSCCFVSINKLTYLWVKEEVPNKDECLSSSVSNRRYSTFETLHNSLKIDLSRIMIDFKRDFSDAIEPSSSLDPRDIDLVSKPSKKCVILLSPGFEAGMF</sequence>
<protein>
    <recommendedName>
        <fullName evidence="3">PX domain-containing protein</fullName>
    </recommendedName>
</protein>
<evidence type="ECO:0000313" key="1">
    <source>
        <dbReference type="EMBL" id="KAH3665400.1"/>
    </source>
</evidence>
<reference evidence="1" key="1">
    <citation type="journal article" date="2021" name="Open Biol.">
        <title>Shared evolutionary footprints suggest mitochondrial oxidative damage underlies multiple complex I losses in fungi.</title>
        <authorList>
            <person name="Schikora-Tamarit M.A."/>
            <person name="Marcet-Houben M."/>
            <person name="Nosek J."/>
            <person name="Gabaldon T."/>
        </authorList>
    </citation>
    <scope>NUCLEOTIDE SEQUENCE</scope>
    <source>
        <strain evidence="1">CBS6075</strain>
    </source>
</reference>
<evidence type="ECO:0000313" key="2">
    <source>
        <dbReference type="Proteomes" id="UP000769157"/>
    </source>
</evidence>
<reference evidence="1" key="2">
    <citation type="submission" date="2021-01" db="EMBL/GenBank/DDBJ databases">
        <authorList>
            <person name="Schikora-Tamarit M.A."/>
        </authorList>
    </citation>
    <scope>NUCLEOTIDE SEQUENCE</scope>
    <source>
        <strain evidence="1">CBS6075</strain>
    </source>
</reference>
<organism evidence="1 2">
    <name type="scientific">Ogataea philodendri</name>
    <dbReference type="NCBI Taxonomy" id="1378263"/>
    <lineage>
        <taxon>Eukaryota</taxon>
        <taxon>Fungi</taxon>
        <taxon>Dikarya</taxon>
        <taxon>Ascomycota</taxon>
        <taxon>Saccharomycotina</taxon>
        <taxon>Pichiomycetes</taxon>
        <taxon>Pichiales</taxon>
        <taxon>Pichiaceae</taxon>
        <taxon>Ogataea</taxon>
    </lineage>
</organism>
<proteinExistence type="predicted"/>
<evidence type="ECO:0008006" key="3">
    <source>
        <dbReference type="Google" id="ProtNLM"/>
    </source>
</evidence>
<dbReference type="GeneID" id="70235549"/>
<name>A0A9P8P537_9ASCO</name>